<evidence type="ECO:0000256" key="3">
    <source>
        <dbReference type="ARBA" id="ARBA00007812"/>
    </source>
</evidence>
<evidence type="ECO:0000256" key="6">
    <source>
        <dbReference type="ARBA" id="ARBA00022842"/>
    </source>
</evidence>
<dbReference type="InterPro" id="IPR047214">
    <property type="entry name" value="TPP_PDC_IPDC"/>
</dbReference>
<dbReference type="CDD" id="cd07038">
    <property type="entry name" value="TPP_PYR_PDC_IPDC_like"/>
    <property type="match status" value="1"/>
</dbReference>
<keyword evidence="7 9" id="KW-0786">Thiamine pyrophosphate</keyword>
<evidence type="ECO:0000259" key="11">
    <source>
        <dbReference type="Pfam" id="PF00205"/>
    </source>
</evidence>
<comment type="similarity">
    <text evidence="3 9">Belongs to the TPP enzyme family.</text>
</comment>
<evidence type="ECO:0000256" key="2">
    <source>
        <dbReference type="ARBA" id="ARBA00004173"/>
    </source>
</evidence>
<dbReference type="InterPro" id="IPR029035">
    <property type="entry name" value="DHS-like_NAD/FAD-binding_dom"/>
</dbReference>
<keyword evidence="5" id="KW-0210">Decarboxylase</keyword>
<evidence type="ECO:0000256" key="8">
    <source>
        <dbReference type="ARBA" id="ARBA00023239"/>
    </source>
</evidence>
<feature type="compositionally biased region" description="Polar residues" evidence="10">
    <location>
        <begin position="50"/>
        <end position="64"/>
    </location>
</feature>
<dbReference type="Pfam" id="PF02776">
    <property type="entry name" value="TPP_enzyme_N"/>
    <property type="match status" value="2"/>
</dbReference>
<gene>
    <name evidence="14" type="ORF">RHTO0S_03e01442g</name>
</gene>
<proteinExistence type="inferred from homology"/>
<dbReference type="InterPro" id="IPR012110">
    <property type="entry name" value="PDC/IPDC-like"/>
</dbReference>
<dbReference type="PANTHER" id="PTHR43452">
    <property type="entry name" value="PYRUVATE DECARBOXYLASE"/>
    <property type="match status" value="1"/>
</dbReference>
<dbReference type="InterPro" id="IPR029061">
    <property type="entry name" value="THDP-binding"/>
</dbReference>
<dbReference type="GO" id="GO:0000949">
    <property type="term" value="P:aromatic amino acid family catabolic process to alcohol via Ehrlich pathway"/>
    <property type="evidence" value="ECO:0007669"/>
    <property type="project" value="TreeGrafter"/>
</dbReference>
<reference evidence="14" key="1">
    <citation type="journal article" date="2014" name="Genome Announc.">
        <title>Draft genome sequence of Rhodosporidium toruloides CECT1137, an oleaginous yeast of biotechnological interest.</title>
        <authorList>
            <person name="Morin N."/>
            <person name="Calcas X."/>
            <person name="Devillers H."/>
            <person name="Durrens P."/>
            <person name="Sherman D.J."/>
            <person name="Nicaud J.-M."/>
            <person name="Neuveglise C."/>
        </authorList>
    </citation>
    <scope>NUCLEOTIDE SEQUENCE</scope>
    <source>
        <strain evidence="14">CECT1137</strain>
    </source>
</reference>
<dbReference type="Pfam" id="PF00205">
    <property type="entry name" value="TPP_enzyme_M"/>
    <property type="match status" value="1"/>
</dbReference>
<dbReference type="GO" id="GO:0005739">
    <property type="term" value="C:mitochondrion"/>
    <property type="evidence" value="ECO:0007669"/>
    <property type="project" value="UniProtKB-SubCell"/>
</dbReference>
<dbReference type="GO" id="GO:0005634">
    <property type="term" value="C:nucleus"/>
    <property type="evidence" value="ECO:0007669"/>
    <property type="project" value="TreeGrafter"/>
</dbReference>
<evidence type="ECO:0000313" key="14">
    <source>
        <dbReference type="EMBL" id="CDR37967.1"/>
    </source>
</evidence>
<evidence type="ECO:0000256" key="7">
    <source>
        <dbReference type="ARBA" id="ARBA00023052"/>
    </source>
</evidence>
<evidence type="ECO:0000259" key="13">
    <source>
        <dbReference type="Pfam" id="PF02776"/>
    </source>
</evidence>
<evidence type="ECO:0000256" key="1">
    <source>
        <dbReference type="ARBA" id="ARBA00001964"/>
    </source>
</evidence>
<dbReference type="InterPro" id="IPR011766">
    <property type="entry name" value="TPP_enzyme_TPP-bd"/>
</dbReference>
<dbReference type="EMBL" id="LK052938">
    <property type="protein sequence ID" value="CDR37967.1"/>
    <property type="molecule type" value="Genomic_DNA"/>
</dbReference>
<evidence type="ECO:0000256" key="4">
    <source>
        <dbReference type="ARBA" id="ARBA00022723"/>
    </source>
</evidence>
<feature type="region of interest" description="Disordered" evidence="10">
    <location>
        <begin position="142"/>
        <end position="164"/>
    </location>
</feature>
<feature type="domain" description="Thiamine pyrophosphate enzyme N-terminal TPP-binding" evidence="13">
    <location>
        <begin position="168"/>
        <end position="213"/>
    </location>
</feature>
<dbReference type="CDD" id="cd02005">
    <property type="entry name" value="TPP_PDC_IPDC"/>
    <property type="match status" value="1"/>
</dbReference>
<keyword evidence="6" id="KW-0460">Magnesium</keyword>
<feature type="domain" description="Thiamine pyrophosphate enzyme N-terminal TPP-binding" evidence="13">
    <location>
        <begin position="75"/>
        <end position="134"/>
    </location>
</feature>
<dbReference type="Gene3D" id="3.40.50.1220">
    <property type="entry name" value="TPP-binding domain"/>
    <property type="match status" value="1"/>
</dbReference>
<dbReference type="SUPFAM" id="SSF52467">
    <property type="entry name" value="DHS-like NAD/FAD-binding domain"/>
    <property type="match status" value="1"/>
</dbReference>
<dbReference type="Gene3D" id="3.40.50.970">
    <property type="match status" value="2"/>
</dbReference>
<dbReference type="InterPro" id="IPR012000">
    <property type="entry name" value="Thiamin_PyroP_enz_cen_dom"/>
</dbReference>
<name>A0A061AKC2_RHOTO</name>
<dbReference type="GO" id="GO:0005829">
    <property type="term" value="C:cytosol"/>
    <property type="evidence" value="ECO:0007669"/>
    <property type="project" value="TreeGrafter"/>
</dbReference>
<evidence type="ECO:0000256" key="10">
    <source>
        <dbReference type="SAM" id="MobiDB-lite"/>
    </source>
</evidence>
<feature type="compositionally biased region" description="Polar residues" evidence="10">
    <location>
        <begin position="26"/>
        <end position="40"/>
    </location>
</feature>
<keyword evidence="4" id="KW-0479">Metal-binding</keyword>
<feature type="domain" description="Thiamine pyrophosphate enzyme central" evidence="11">
    <location>
        <begin position="325"/>
        <end position="440"/>
    </location>
</feature>
<feature type="domain" description="Thiamine pyrophosphate enzyme TPP-binding" evidence="12">
    <location>
        <begin position="517"/>
        <end position="601"/>
    </location>
</feature>
<dbReference type="SUPFAM" id="SSF52518">
    <property type="entry name" value="Thiamin diphosphate-binding fold (THDP-binding)"/>
    <property type="match status" value="2"/>
</dbReference>
<dbReference type="InterPro" id="IPR012001">
    <property type="entry name" value="Thiamin_PyroP_enz_TPP-bd_dom"/>
</dbReference>
<dbReference type="InterPro" id="IPR047213">
    <property type="entry name" value="TPP_PYR_PDC_IPDC-like"/>
</dbReference>
<feature type="region of interest" description="Disordered" evidence="10">
    <location>
        <begin position="26"/>
        <end position="64"/>
    </location>
</feature>
<dbReference type="PANTHER" id="PTHR43452:SF30">
    <property type="entry name" value="PYRUVATE DECARBOXYLASE ISOZYME 1-RELATED"/>
    <property type="match status" value="1"/>
</dbReference>
<evidence type="ECO:0000259" key="12">
    <source>
        <dbReference type="Pfam" id="PF02775"/>
    </source>
</evidence>
<comment type="subcellular location">
    <subcellularLocation>
        <location evidence="2">Mitochondrion</location>
    </subcellularLocation>
</comment>
<dbReference type="FunFam" id="3.40.50.970:FF:000024">
    <property type="entry name" value="Pyruvate decarboxylase isozyme"/>
    <property type="match status" value="1"/>
</dbReference>
<evidence type="ECO:0000256" key="9">
    <source>
        <dbReference type="RuleBase" id="RU362132"/>
    </source>
</evidence>
<accession>A0A061AKC2</accession>
<dbReference type="AlphaFoldDB" id="A0A061AKC2"/>
<sequence length="684" mass="74611">MLYSVTVGLRDDDAAEWASSTRSHTLATASPSLTPLSDSANHPLEHSHSASETTQPLNRTMSSPGQLAGDQVYLGTYLLDRLAQLDVKCLFGVPGDFNLTFLDLVEEHPEVQWIGNCNELNAAYAADGYARVKQAQINSIREGEQAGSKPGHATTHGGKDKTQGGVRGLGALLTTFGVGELSAVNGIAGAYSERVPILHIVGVPSTKLQKSKALLHHTLGNGEFTVFEQASAGITCARAFLQRAEEAAQEIDRVLLAALTTARPAYVTLPTDLVFVPVPKKRLEDPIIPMRVGFEDKNVLPTGKKVEEEEKNRLQFVVGEIERLWNDAKEPIILIDACAIRYGVGHLVRDLVHATGVKFYTTPMGRTAIDEDPSNGFGGVYVGEVTDPKVKEVVEKTDLALMVGSLKSDFNTGEFSYSFPTEQTVELHSDHTLVQYAHYPSISFHQLLPALTKVLKHKPHVTHPPSDRGLQTQIPDGDADKVVSQAAFWPMMGKFFEEGDIVVAETGTSSFGMISTPLPKGSTFVSQVLWGSIGWTGGATLGALLAAKEAPKPRRVILFIGDGSLQLTVQEVATMVRLDLKPILVVLNNDGYTIEKKIHGETAGYNDISSWNWQSMLDFFNAYDQPKPTRSWLAPTRRELERILADDEFRKADRIQVLEVKMDKLDAPVALEKQGKLSAELNAA</sequence>
<organism evidence="14">
    <name type="scientific">Rhodotorula toruloides</name>
    <name type="common">Yeast</name>
    <name type="synonym">Rhodosporidium toruloides</name>
    <dbReference type="NCBI Taxonomy" id="5286"/>
    <lineage>
        <taxon>Eukaryota</taxon>
        <taxon>Fungi</taxon>
        <taxon>Dikarya</taxon>
        <taxon>Basidiomycota</taxon>
        <taxon>Pucciniomycotina</taxon>
        <taxon>Microbotryomycetes</taxon>
        <taxon>Sporidiobolales</taxon>
        <taxon>Sporidiobolaceae</taxon>
        <taxon>Rhodotorula</taxon>
    </lineage>
</organism>
<keyword evidence="8" id="KW-0456">Lyase</keyword>
<dbReference type="GO" id="GO:0004737">
    <property type="term" value="F:pyruvate decarboxylase activity"/>
    <property type="evidence" value="ECO:0007669"/>
    <property type="project" value="TreeGrafter"/>
</dbReference>
<comment type="cofactor">
    <cofactor evidence="1">
        <name>thiamine diphosphate</name>
        <dbReference type="ChEBI" id="CHEBI:58937"/>
    </cofactor>
</comment>
<dbReference type="Pfam" id="PF02775">
    <property type="entry name" value="TPP_enzyme_C"/>
    <property type="match status" value="1"/>
</dbReference>
<evidence type="ECO:0000256" key="5">
    <source>
        <dbReference type="ARBA" id="ARBA00022793"/>
    </source>
</evidence>
<protein>
    <submittedName>
        <fullName evidence="14">RHTO0S03e01442g1_1</fullName>
    </submittedName>
</protein>
<dbReference type="OrthoDB" id="3970464at2759"/>
<dbReference type="GO" id="GO:0000287">
    <property type="term" value="F:magnesium ion binding"/>
    <property type="evidence" value="ECO:0007669"/>
    <property type="project" value="InterPro"/>
</dbReference>
<dbReference type="GO" id="GO:0030976">
    <property type="term" value="F:thiamine pyrophosphate binding"/>
    <property type="evidence" value="ECO:0007669"/>
    <property type="project" value="InterPro"/>
</dbReference>